<dbReference type="EMBL" id="ML210402">
    <property type="protein sequence ID" value="TFK18427.1"/>
    <property type="molecule type" value="Genomic_DNA"/>
</dbReference>
<dbReference type="InterPro" id="IPR040521">
    <property type="entry name" value="KDZ"/>
</dbReference>
<dbReference type="Proteomes" id="UP000307440">
    <property type="component" value="Unassembled WGS sequence"/>
</dbReference>
<dbReference type="PANTHER" id="PTHR33096:SF1">
    <property type="entry name" value="CXC1-LIKE CYSTEINE CLUSTER ASSOCIATED WITH KDZ TRANSPOSASES DOMAIN-CONTAINING PROTEIN"/>
    <property type="match status" value="1"/>
</dbReference>
<gene>
    <name evidence="3" type="ORF">FA15DRAFT_698038</name>
</gene>
<evidence type="ECO:0000256" key="2">
    <source>
        <dbReference type="SAM" id="MobiDB-lite"/>
    </source>
</evidence>
<evidence type="ECO:0000256" key="1">
    <source>
        <dbReference type="SAM" id="Coils"/>
    </source>
</evidence>
<feature type="compositionally biased region" description="Polar residues" evidence="2">
    <location>
        <begin position="308"/>
        <end position="325"/>
    </location>
</feature>
<evidence type="ECO:0008006" key="5">
    <source>
        <dbReference type="Google" id="ProtNLM"/>
    </source>
</evidence>
<reference evidence="3 4" key="1">
    <citation type="journal article" date="2019" name="Nat. Ecol. Evol.">
        <title>Megaphylogeny resolves global patterns of mushroom evolution.</title>
        <authorList>
            <person name="Varga T."/>
            <person name="Krizsan K."/>
            <person name="Foldi C."/>
            <person name="Dima B."/>
            <person name="Sanchez-Garcia M."/>
            <person name="Sanchez-Ramirez S."/>
            <person name="Szollosi G.J."/>
            <person name="Szarkandi J.G."/>
            <person name="Papp V."/>
            <person name="Albert L."/>
            <person name="Andreopoulos W."/>
            <person name="Angelini C."/>
            <person name="Antonin V."/>
            <person name="Barry K.W."/>
            <person name="Bougher N.L."/>
            <person name="Buchanan P."/>
            <person name="Buyck B."/>
            <person name="Bense V."/>
            <person name="Catcheside P."/>
            <person name="Chovatia M."/>
            <person name="Cooper J."/>
            <person name="Damon W."/>
            <person name="Desjardin D."/>
            <person name="Finy P."/>
            <person name="Geml J."/>
            <person name="Haridas S."/>
            <person name="Hughes K."/>
            <person name="Justo A."/>
            <person name="Karasinski D."/>
            <person name="Kautmanova I."/>
            <person name="Kiss B."/>
            <person name="Kocsube S."/>
            <person name="Kotiranta H."/>
            <person name="LaButti K.M."/>
            <person name="Lechner B.E."/>
            <person name="Liimatainen K."/>
            <person name="Lipzen A."/>
            <person name="Lukacs Z."/>
            <person name="Mihaltcheva S."/>
            <person name="Morgado L.N."/>
            <person name="Niskanen T."/>
            <person name="Noordeloos M.E."/>
            <person name="Ohm R.A."/>
            <person name="Ortiz-Santana B."/>
            <person name="Ovrebo C."/>
            <person name="Racz N."/>
            <person name="Riley R."/>
            <person name="Savchenko A."/>
            <person name="Shiryaev A."/>
            <person name="Soop K."/>
            <person name="Spirin V."/>
            <person name="Szebenyi C."/>
            <person name="Tomsovsky M."/>
            <person name="Tulloss R.E."/>
            <person name="Uehling J."/>
            <person name="Grigoriev I.V."/>
            <person name="Vagvolgyi C."/>
            <person name="Papp T."/>
            <person name="Martin F.M."/>
            <person name="Miettinen O."/>
            <person name="Hibbett D.S."/>
            <person name="Nagy L.G."/>
        </authorList>
    </citation>
    <scope>NUCLEOTIDE SEQUENCE [LARGE SCALE GENOMIC DNA]</scope>
    <source>
        <strain evidence="3 4">CBS 121175</strain>
    </source>
</reference>
<keyword evidence="4" id="KW-1185">Reference proteome</keyword>
<dbReference type="STRING" id="230819.A0A5C3KF45"/>
<feature type="region of interest" description="Disordered" evidence="2">
    <location>
        <begin position="308"/>
        <end position="361"/>
    </location>
</feature>
<feature type="region of interest" description="Disordered" evidence="2">
    <location>
        <begin position="31"/>
        <end position="55"/>
    </location>
</feature>
<feature type="compositionally biased region" description="Acidic residues" evidence="2">
    <location>
        <begin position="961"/>
        <end position="975"/>
    </location>
</feature>
<keyword evidence="1" id="KW-0175">Coiled coil</keyword>
<sequence>MPPKSTRTRKIQTRDLQPVSRDIMGLAFTTTVKRKRGKGSQPGGKMESAATEDPDEEVLTIPEQESVGLGDADGCRADIQAQSMELVGFWRPAQASPTSRYQPPPTFVEVVKHVNLTELGNPASEDALPMSAVSKPRQPKLSGAQKRKLEYDTWAAILPDLARSYPVYSAGRYGVPKAPLDISGLSKSGCGAEGCQQQKQNMKLMLSDPCVADTAFAYALHRYYHRVGYYMKTKKGDKLLLDPFRKSFGHAKQWFELMQFTIDCEVERVLKTADSVETPVPQSADIATESGKEISEPLTAAMSTIDASQPTIGQPSNSKSAQNPVTPVPTPESKRTSRPQKNSKKKRKTNPPESTEPISVPLYDPTATTLLECARLLCSRCPACFGGKVFGRTLEEGLDVHVAVDANFGHRHLRSCGDYEVDKAGKHIDKVRRKPTKPRQPKLPDEAVDNCEQSHQAGNGTNIKTSMEHFDDGGLAALVCRHDIPLFFANVDTPGEQQKYAVALLVRLFSLIPQNATVGMLYDVGCVLDRSLRLYDILPDCITTRIVWATSAMHAYTHQWSCQLVYNPRFIAGFGLTNGEGVERLWSRLRKLIGICRGSLWIWLIDRQASTIAEELKIDLGAWIRWRLGPTLEEHLQEARKGLATCKMKICKLKEQWRLQKEAQLSVQAYAPARLKRELDALLRLQTDVEKLEKSLENARSELSDTQSPASLKNVEIMEESYERMRDHVENLYASLNLLLLRDLKINIRKRAIGNLFEWDQLNQATGGRHQALGTKIHQHIRHTLSRRTPALETAVQRFNRYCAELAAMHQPEWNIPLPVPLPTKIGNLRHDPMPPWLNDRSVREGIRGMLRQDQCLEERQRLGMEANNICQFFGRELRALDCSIIAPQNVLLRHVLYRRRQTHLYLQAHWATPLATQPRFASHVASSPLGSCPPFGLVWTVPATPESFVWSSDSNGDDMIGNDEDKDGEEDEDEAQGKPVHRDHDAGDGLLLDYMLDDASDPIPPAAEPVAGAQISWAPVDLLSPDPTLLKDLHFKINSTPPMGGPSDIPQAVYQQNSNRVAFLLGEAEFCRLRSNFWLNDKCINGFAASFLQTIVHQLFRAFFLPRHPSAPVRCFRCRDLALNKAH</sequence>
<proteinExistence type="predicted"/>
<feature type="compositionally biased region" description="Basic residues" evidence="2">
    <location>
        <begin position="1"/>
        <end position="11"/>
    </location>
</feature>
<feature type="coiled-coil region" evidence="1">
    <location>
        <begin position="675"/>
        <end position="702"/>
    </location>
</feature>
<organism evidence="3 4">
    <name type="scientific">Coprinopsis marcescibilis</name>
    <name type="common">Agaric fungus</name>
    <name type="synonym">Psathyrella marcescibilis</name>
    <dbReference type="NCBI Taxonomy" id="230819"/>
    <lineage>
        <taxon>Eukaryota</taxon>
        <taxon>Fungi</taxon>
        <taxon>Dikarya</taxon>
        <taxon>Basidiomycota</taxon>
        <taxon>Agaricomycotina</taxon>
        <taxon>Agaricomycetes</taxon>
        <taxon>Agaricomycetidae</taxon>
        <taxon>Agaricales</taxon>
        <taxon>Agaricineae</taxon>
        <taxon>Psathyrellaceae</taxon>
        <taxon>Coprinopsis</taxon>
    </lineage>
</organism>
<evidence type="ECO:0000313" key="4">
    <source>
        <dbReference type="Proteomes" id="UP000307440"/>
    </source>
</evidence>
<accession>A0A5C3KF45</accession>
<feature type="region of interest" description="Disordered" evidence="2">
    <location>
        <begin position="1"/>
        <end position="20"/>
    </location>
</feature>
<name>A0A5C3KF45_COPMA</name>
<dbReference type="AlphaFoldDB" id="A0A5C3KF45"/>
<evidence type="ECO:0000313" key="3">
    <source>
        <dbReference type="EMBL" id="TFK18427.1"/>
    </source>
</evidence>
<dbReference type="OrthoDB" id="3253684at2759"/>
<dbReference type="PANTHER" id="PTHR33096">
    <property type="entry name" value="CXC2 DOMAIN-CONTAINING PROTEIN"/>
    <property type="match status" value="1"/>
</dbReference>
<protein>
    <recommendedName>
        <fullName evidence="5">CxC1-like cysteine cluster associated with KDZ transposases domain-containing protein</fullName>
    </recommendedName>
</protein>
<dbReference type="Pfam" id="PF18758">
    <property type="entry name" value="KDZ"/>
    <property type="match status" value="1"/>
</dbReference>
<feature type="region of interest" description="Disordered" evidence="2">
    <location>
        <begin position="122"/>
        <end position="141"/>
    </location>
</feature>
<feature type="region of interest" description="Disordered" evidence="2">
    <location>
        <begin position="950"/>
        <end position="985"/>
    </location>
</feature>
<feature type="compositionally biased region" description="Basic residues" evidence="2">
    <location>
        <begin position="336"/>
        <end position="349"/>
    </location>
</feature>